<organism evidence="2 3">
    <name type="scientific">Candidatus Coproplasma excrementigallinarum</name>
    <dbReference type="NCBI Taxonomy" id="2840747"/>
    <lineage>
        <taxon>Bacteria</taxon>
        <taxon>Bacillati</taxon>
        <taxon>Bacillota</taxon>
        <taxon>Clostridia</taxon>
        <taxon>Eubacteriales</taxon>
        <taxon>Candidatus Coproplasma</taxon>
    </lineage>
</organism>
<gene>
    <name evidence="2" type="ORF">IAB69_04890</name>
</gene>
<protein>
    <recommendedName>
        <fullName evidence="4">DUF4367 domain-containing protein</fullName>
    </recommendedName>
</protein>
<feature type="transmembrane region" description="Helical" evidence="1">
    <location>
        <begin position="76"/>
        <end position="99"/>
    </location>
</feature>
<evidence type="ECO:0000313" key="3">
    <source>
        <dbReference type="Proteomes" id="UP000824110"/>
    </source>
</evidence>
<sequence>MKGNKKDKRIEKLFDECAEGHPMPDRRVIFKAEDELAEKSVPDEVFGEVPVAAGATCGNTVSSGGVGRLFGRIPIFAWYIAFVLIIAAVVLATLLPVALRSNNNSVDKLSESPYITRSQLLESNVQLDEKMAEIIPFIGEEALERFTQFALASPAMGYDDGDVVMWRAEYTAYEGVDVCLYVEARNIFYDKLSEYKNIQSTYTSGRITFRFHISAREKATRIYFLKGGYGYNIEAETADLIEVDAIIENIAASF</sequence>
<keyword evidence="1" id="KW-1133">Transmembrane helix</keyword>
<dbReference type="AlphaFoldDB" id="A0A9D1ML07"/>
<dbReference type="EMBL" id="DVNE01000046">
    <property type="protein sequence ID" value="HIU61964.1"/>
    <property type="molecule type" value="Genomic_DNA"/>
</dbReference>
<keyword evidence="1" id="KW-0472">Membrane</keyword>
<evidence type="ECO:0008006" key="4">
    <source>
        <dbReference type="Google" id="ProtNLM"/>
    </source>
</evidence>
<name>A0A9D1ML07_9FIRM</name>
<reference evidence="2" key="2">
    <citation type="journal article" date="2021" name="PeerJ">
        <title>Extensive microbial diversity within the chicken gut microbiome revealed by metagenomics and culture.</title>
        <authorList>
            <person name="Gilroy R."/>
            <person name="Ravi A."/>
            <person name="Getino M."/>
            <person name="Pursley I."/>
            <person name="Horton D.L."/>
            <person name="Alikhan N.F."/>
            <person name="Baker D."/>
            <person name="Gharbi K."/>
            <person name="Hall N."/>
            <person name="Watson M."/>
            <person name="Adriaenssens E.M."/>
            <person name="Foster-Nyarko E."/>
            <person name="Jarju S."/>
            <person name="Secka A."/>
            <person name="Antonio M."/>
            <person name="Oren A."/>
            <person name="Chaudhuri R.R."/>
            <person name="La Ragione R."/>
            <person name="Hildebrand F."/>
            <person name="Pallen M.J."/>
        </authorList>
    </citation>
    <scope>NUCLEOTIDE SEQUENCE</scope>
    <source>
        <strain evidence="2">CHK195-12923</strain>
    </source>
</reference>
<evidence type="ECO:0000256" key="1">
    <source>
        <dbReference type="SAM" id="Phobius"/>
    </source>
</evidence>
<proteinExistence type="predicted"/>
<evidence type="ECO:0000313" key="2">
    <source>
        <dbReference type="EMBL" id="HIU61964.1"/>
    </source>
</evidence>
<accession>A0A9D1ML07</accession>
<reference evidence="2" key="1">
    <citation type="submission" date="2020-10" db="EMBL/GenBank/DDBJ databases">
        <authorList>
            <person name="Gilroy R."/>
        </authorList>
    </citation>
    <scope>NUCLEOTIDE SEQUENCE</scope>
    <source>
        <strain evidence="2">CHK195-12923</strain>
    </source>
</reference>
<keyword evidence="1" id="KW-0812">Transmembrane</keyword>
<comment type="caution">
    <text evidence="2">The sequence shown here is derived from an EMBL/GenBank/DDBJ whole genome shotgun (WGS) entry which is preliminary data.</text>
</comment>
<dbReference type="Proteomes" id="UP000824110">
    <property type="component" value="Unassembled WGS sequence"/>
</dbReference>